<evidence type="ECO:0000313" key="2">
    <source>
        <dbReference type="Proteomes" id="UP000742631"/>
    </source>
</evidence>
<dbReference type="EMBL" id="DYYG01000043">
    <property type="protein sequence ID" value="HJE24923.1"/>
    <property type="molecule type" value="Genomic_DNA"/>
</dbReference>
<sequence length="86" mass="9975">MQQDSQESVERLGQQALKVQQATLDLWDQWVRLGLAAQMAWLDLWVRPALQASEAFRDQRDRQARVDRLVRRGIPAPLARQGLRVL</sequence>
<gene>
    <name evidence="1" type="ORF">K8W01_14805</name>
</gene>
<protein>
    <submittedName>
        <fullName evidence="1">Uncharacterized protein</fullName>
    </submittedName>
</protein>
<comment type="caution">
    <text evidence="1">The sequence shown here is derived from an EMBL/GenBank/DDBJ whole genome shotgun (WGS) entry which is preliminary data.</text>
</comment>
<accession>A0A921JG91</accession>
<dbReference type="Proteomes" id="UP000742631">
    <property type="component" value="Unassembled WGS sequence"/>
</dbReference>
<dbReference type="AlphaFoldDB" id="A0A921JG91"/>
<organism evidence="1 2">
    <name type="scientific">Methylorubrum populi</name>
    <dbReference type="NCBI Taxonomy" id="223967"/>
    <lineage>
        <taxon>Bacteria</taxon>
        <taxon>Pseudomonadati</taxon>
        <taxon>Pseudomonadota</taxon>
        <taxon>Alphaproteobacteria</taxon>
        <taxon>Hyphomicrobiales</taxon>
        <taxon>Methylobacteriaceae</taxon>
        <taxon>Methylorubrum</taxon>
    </lineage>
</organism>
<evidence type="ECO:0000313" key="1">
    <source>
        <dbReference type="EMBL" id="HJE24923.1"/>
    </source>
</evidence>
<reference evidence="1" key="2">
    <citation type="submission" date="2021-09" db="EMBL/GenBank/DDBJ databases">
        <authorList>
            <person name="Gilroy R."/>
        </authorList>
    </citation>
    <scope>NUCLEOTIDE SEQUENCE</scope>
    <source>
        <strain evidence="1">316</strain>
    </source>
</reference>
<name>A0A921JG91_9HYPH</name>
<reference evidence="1" key="1">
    <citation type="journal article" date="2021" name="PeerJ">
        <title>Extensive microbial diversity within the chicken gut microbiome revealed by metagenomics and culture.</title>
        <authorList>
            <person name="Gilroy R."/>
            <person name="Ravi A."/>
            <person name="Getino M."/>
            <person name="Pursley I."/>
            <person name="Horton D.L."/>
            <person name="Alikhan N.F."/>
            <person name="Baker D."/>
            <person name="Gharbi K."/>
            <person name="Hall N."/>
            <person name="Watson M."/>
            <person name="Adriaenssens E.M."/>
            <person name="Foster-Nyarko E."/>
            <person name="Jarju S."/>
            <person name="Secka A."/>
            <person name="Antonio M."/>
            <person name="Oren A."/>
            <person name="Chaudhuri R.R."/>
            <person name="La Ragione R."/>
            <person name="Hildebrand F."/>
            <person name="Pallen M.J."/>
        </authorList>
    </citation>
    <scope>NUCLEOTIDE SEQUENCE</scope>
    <source>
        <strain evidence="1">316</strain>
    </source>
</reference>
<proteinExistence type="predicted"/>